<evidence type="ECO:0000256" key="8">
    <source>
        <dbReference type="ARBA" id="ARBA00024009"/>
    </source>
</evidence>
<feature type="transmembrane region" description="Helical" evidence="10">
    <location>
        <begin position="584"/>
        <end position="607"/>
    </location>
</feature>
<dbReference type="AlphaFoldDB" id="A0A167PMF8"/>
<evidence type="ECO:0000256" key="7">
    <source>
        <dbReference type="ARBA" id="ARBA00023316"/>
    </source>
</evidence>
<keyword evidence="14" id="KW-1185">Reference proteome</keyword>
<evidence type="ECO:0000256" key="1">
    <source>
        <dbReference type="ARBA" id="ARBA00004141"/>
    </source>
</evidence>
<evidence type="ECO:0000256" key="10">
    <source>
        <dbReference type="RuleBase" id="RU366040"/>
    </source>
</evidence>
<evidence type="ECO:0000313" key="14">
    <source>
        <dbReference type="Proteomes" id="UP000076738"/>
    </source>
</evidence>
<comment type="function">
    <text evidence="8 10">Polymerizes chitin, a structural polymer of the cell wall and septum, by transferring the sugar moiety of UDP-GlcNAc to the non-reducing end of the growing chitin polymer.</text>
</comment>
<keyword evidence="4 10" id="KW-0812">Transmembrane</keyword>
<protein>
    <recommendedName>
        <fullName evidence="2 10">Chitin synthase</fullName>
        <ecNumber evidence="2 10">2.4.1.16</ecNumber>
    </recommendedName>
</protein>
<evidence type="ECO:0000256" key="6">
    <source>
        <dbReference type="ARBA" id="ARBA00023136"/>
    </source>
</evidence>
<dbReference type="GO" id="GO:0071555">
    <property type="term" value="P:cell wall organization"/>
    <property type="evidence" value="ECO:0007669"/>
    <property type="project" value="UniProtKB-KW"/>
</dbReference>
<proteinExistence type="inferred from homology"/>
<accession>A0A167PMF8</accession>
<dbReference type="GO" id="GO:0006031">
    <property type="term" value="P:chitin biosynthetic process"/>
    <property type="evidence" value="ECO:0007669"/>
    <property type="project" value="UniProtKB-UniRule"/>
</dbReference>
<feature type="compositionally biased region" description="Acidic residues" evidence="11">
    <location>
        <begin position="51"/>
        <end position="62"/>
    </location>
</feature>
<feature type="transmembrane region" description="Helical" evidence="10">
    <location>
        <begin position="753"/>
        <end position="776"/>
    </location>
</feature>
<feature type="transmembrane region" description="Helical" evidence="10">
    <location>
        <begin position="619"/>
        <end position="638"/>
    </location>
</feature>
<evidence type="ECO:0000256" key="3">
    <source>
        <dbReference type="ARBA" id="ARBA00022676"/>
    </source>
</evidence>
<evidence type="ECO:0000256" key="5">
    <source>
        <dbReference type="ARBA" id="ARBA00022989"/>
    </source>
</evidence>
<keyword evidence="6 10" id="KW-0472">Membrane</keyword>
<keyword evidence="5 10" id="KW-1133">Transmembrane helix</keyword>
<dbReference type="OrthoDB" id="26569at2759"/>
<dbReference type="PANTHER" id="PTHR22914">
    <property type="entry name" value="CHITIN SYNTHASE"/>
    <property type="match status" value="1"/>
</dbReference>
<feature type="transmembrane region" description="Helical" evidence="10">
    <location>
        <begin position="514"/>
        <end position="534"/>
    </location>
</feature>
<dbReference type="STRING" id="1330018.A0A167PMF8"/>
<dbReference type="InterPro" id="IPR029044">
    <property type="entry name" value="Nucleotide-diphossugar_trans"/>
</dbReference>
<evidence type="ECO:0000313" key="13">
    <source>
        <dbReference type="EMBL" id="KZO98949.1"/>
    </source>
</evidence>
<keyword evidence="7 10" id="KW-0961">Cell wall biogenesis/degradation</keyword>
<dbReference type="EC" id="2.4.1.16" evidence="2 10"/>
<keyword evidence="10 13" id="KW-0808">Transferase</keyword>
<evidence type="ECO:0000256" key="4">
    <source>
        <dbReference type="ARBA" id="ARBA00022692"/>
    </source>
</evidence>
<feature type="region of interest" description="Disordered" evidence="11">
    <location>
        <begin position="1"/>
        <end position="97"/>
    </location>
</feature>
<dbReference type="Pfam" id="PF08407">
    <property type="entry name" value="Chitin_synth_1N"/>
    <property type="match status" value="1"/>
</dbReference>
<evidence type="ECO:0000256" key="11">
    <source>
        <dbReference type="SAM" id="MobiDB-lite"/>
    </source>
</evidence>
<comment type="subcellular location">
    <subcellularLocation>
        <location evidence="10">Cell membrane</location>
        <topology evidence="10">Multi-pass membrane protein</topology>
    </subcellularLocation>
    <subcellularLocation>
        <location evidence="1">Membrane</location>
        <topology evidence="1">Multi-pass membrane protein</topology>
    </subcellularLocation>
</comment>
<feature type="domain" description="Chitin synthase N-terminal" evidence="12">
    <location>
        <begin position="97"/>
        <end position="159"/>
    </location>
</feature>
<organism evidence="13 14">
    <name type="scientific">Calocera viscosa (strain TUFC12733)</name>
    <dbReference type="NCBI Taxonomy" id="1330018"/>
    <lineage>
        <taxon>Eukaryota</taxon>
        <taxon>Fungi</taxon>
        <taxon>Dikarya</taxon>
        <taxon>Basidiomycota</taxon>
        <taxon>Agaricomycotina</taxon>
        <taxon>Dacrymycetes</taxon>
        <taxon>Dacrymycetales</taxon>
        <taxon>Dacrymycetaceae</taxon>
        <taxon>Calocera</taxon>
    </lineage>
</organism>
<evidence type="ECO:0000256" key="9">
    <source>
        <dbReference type="ARBA" id="ARBA00048014"/>
    </source>
</evidence>
<reference evidence="13 14" key="1">
    <citation type="journal article" date="2016" name="Mol. Biol. Evol.">
        <title>Comparative Genomics of Early-Diverging Mushroom-Forming Fungi Provides Insights into the Origins of Lignocellulose Decay Capabilities.</title>
        <authorList>
            <person name="Nagy L.G."/>
            <person name="Riley R."/>
            <person name="Tritt A."/>
            <person name="Adam C."/>
            <person name="Daum C."/>
            <person name="Floudas D."/>
            <person name="Sun H."/>
            <person name="Yadav J.S."/>
            <person name="Pangilinan J."/>
            <person name="Larsson K.H."/>
            <person name="Matsuura K."/>
            <person name="Barry K."/>
            <person name="Labutti K."/>
            <person name="Kuo R."/>
            <person name="Ohm R.A."/>
            <person name="Bhattacharya S.S."/>
            <person name="Shirouzu T."/>
            <person name="Yoshinaga Y."/>
            <person name="Martin F.M."/>
            <person name="Grigoriev I.V."/>
            <person name="Hibbett D.S."/>
        </authorList>
    </citation>
    <scope>NUCLEOTIDE SEQUENCE [LARGE SCALE GENOMIC DNA]</scope>
    <source>
        <strain evidence="13 14">TUFC12733</strain>
    </source>
</reference>
<dbReference type="CDD" id="cd04190">
    <property type="entry name" value="Chitin_synth_C"/>
    <property type="match status" value="1"/>
</dbReference>
<feature type="transmembrane region" description="Helical" evidence="10">
    <location>
        <begin position="788"/>
        <end position="812"/>
    </location>
</feature>
<dbReference type="PANTHER" id="PTHR22914:SF38">
    <property type="entry name" value="CHITIN SYNTHASE 2"/>
    <property type="match status" value="1"/>
</dbReference>
<gene>
    <name evidence="13" type="ORF">CALVIDRAFT_478153</name>
</gene>
<dbReference type="SUPFAM" id="SSF53448">
    <property type="entry name" value="Nucleotide-diphospho-sugar transferases"/>
    <property type="match status" value="1"/>
</dbReference>
<dbReference type="EMBL" id="KV417274">
    <property type="protein sequence ID" value="KZO98949.1"/>
    <property type="molecule type" value="Genomic_DNA"/>
</dbReference>
<comment type="catalytic activity">
    <reaction evidence="9 10">
        <text>[(1-&gt;4)-N-acetyl-beta-D-glucosaminyl](n) + UDP-N-acetyl-alpha-D-glucosamine = [(1-&gt;4)-N-acetyl-beta-D-glucosaminyl](n+1) + UDP + H(+)</text>
        <dbReference type="Rhea" id="RHEA:16637"/>
        <dbReference type="Rhea" id="RHEA-COMP:9593"/>
        <dbReference type="Rhea" id="RHEA-COMP:9595"/>
        <dbReference type="ChEBI" id="CHEBI:15378"/>
        <dbReference type="ChEBI" id="CHEBI:17029"/>
        <dbReference type="ChEBI" id="CHEBI:57705"/>
        <dbReference type="ChEBI" id="CHEBI:58223"/>
        <dbReference type="EC" id="2.4.1.16"/>
    </reaction>
</comment>
<feature type="transmembrane region" description="Helical" evidence="10">
    <location>
        <begin position="554"/>
        <end position="572"/>
    </location>
</feature>
<dbReference type="Pfam" id="PF01644">
    <property type="entry name" value="Chitin_synth_1"/>
    <property type="match status" value="1"/>
</dbReference>
<feature type="transmembrane region" description="Helical" evidence="10">
    <location>
        <begin position="650"/>
        <end position="666"/>
    </location>
</feature>
<evidence type="ECO:0000259" key="12">
    <source>
        <dbReference type="Pfam" id="PF08407"/>
    </source>
</evidence>
<name>A0A167PMF8_CALVF</name>
<dbReference type="GO" id="GO:0030428">
    <property type="term" value="C:cell septum"/>
    <property type="evidence" value="ECO:0007669"/>
    <property type="project" value="TreeGrafter"/>
</dbReference>
<dbReference type="GO" id="GO:0005886">
    <property type="term" value="C:plasma membrane"/>
    <property type="evidence" value="ECO:0007669"/>
    <property type="project" value="UniProtKB-SubCell"/>
</dbReference>
<keyword evidence="3 10" id="KW-0328">Glycosyltransferase</keyword>
<dbReference type="Proteomes" id="UP000076738">
    <property type="component" value="Unassembled WGS sequence"/>
</dbReference>
<dbReference type="GO" id="GO:0004100">
    <property type="term" value="F:chitin synthase activity"/>
    <property type="evidence" value="ECO:0007669"/>
    <property type="project" value="UniProtKB-UniRule"/>
</dbReference>
<sequence length="818" mass="92644">MEHDVEAYGHYQRAYYNPPRSRSPTPMEDDEGDVADEKGSYDSHLSALREETEDTEGDQETLNDEKASVPDTPFSHSDTRHFGPAPVRPQARRRGEKKRVLLKQGHYVRDLPVPRRLILPKRGTREMTETRYTAVTCDPDEYAKHKFTLRQVEMNRQTEMFIVITMFNEDDVLFCRTLYGVMKNIAHLCSRKNSSWGPDGWKKVVVCIVSDGRKQIHPRVMDCMVALGIIQPHAMKNMVLGQITTAHVWEYTTSFALDADRRFRYPESSFDIVPTQILFCLKEKNAKKINSHRWFFNAFAPLLQPNVCILIDVGTRPGPKSLYYLWKAFDLNSNVAGACGEIAVYKGKWWRGLLNPLVASQHYEYKMSNILDKPCESAFGYINVLPGAFSAYRYIALQNDKNGKGPLASYFKGEVLSGQATDMFTAVYLAEDRILCFELIAKPGSEWVLRYVKSAVGETDVPETLPEFIGQRRRWLNGSFFASIYALYHIGQVLRSGHSVFRKAILLFEFGYNLINVIFAWFAVGNFFIFFVILTSSVNDPSFNLKGVSLLNTLTQYAYAGTIVACFLFSMGNRPKGARWKYRIAVIIFAVLTIWMVVCAVLCAVKALESFGTPMYSRMVLSLLATYGSFVAASLLFMDPWHLLTSFGPYMLFSPTFINVLNIYAFCNLHDFSWGTKAIATVDTDLGIVRGIVNGNSVEVEVEYDKDDVDSVYMDALHRLKVREPIPRAKPKAFAEDEEAVKDYYANVRTNVLLAWALSNAFLAVIILSGNVTSTFDGTNNYTITKAYMLFILAFVAITSIIRFGGSMIYLIGRVFTG</sequence>
<evidence type="ECO:0000256" key="2">
    <source>
        <dbReference type="ARBA" id="ARBA00012543"/>
    </source>
</evidence>
<dbReference type="InterPro" id="IPR013616">
    <property type="entry name" value="Chitin_synth_N"/>
</dbReference>
<comment type="similarity">
    <text evidence="10">Belongs to the chitin synthase family.</text>
</comment>
<dbReference type="InterPro" id="IPR004835">
    <property type="entry name" value="Chitin_synth"/>
</dbReference>
<keyword evidence="10" id="KW-1003">Cell membrane</keyword>